<dbReference type="InterPro" id="IPR049734">
    <property type="entry name" value="NudC-like_C"/>
</dbReference>
<dbReference type="SUPFAM" id="SSF55811">
    <property type="entry name" value="Nudix"/>
    <property type="match status" value="1"/>
</dbReference>
<gene>
    <name evidence="11" type="ORF">An09g05670</name>
</gene>
<evidence type="ECO:0000313" key="11">
    <source>
        <dbReference type="RefSeq" id="XP_059606961.1"/>
    </source>
</evidence>
<dbReference type="InterPro" id="IPR050241">
    <property type="entry name" value="NAD-cap_RNA_hydrolase_NudC"/>
</dbReference>
<evidence type="ECO:0000256" key="5">
    <source>
        <dbReference type="ARBA" id="ARBA00022723"/>
    </source>
</evidence>
<comment type="cofactor">
    <cofactor evidence="1">
        <name>Mg(2+)</name>
        <dbReference type="ChEBI" id="CHEBI:18420"/>
    </cofactor>
</comment>
<dbReference type="InterPro" id="IPR015375">
    <property type="entry name" value="NADH_PPase-like_N"/>
</dbReference>
<accession>A0AAJ8C2L4</accession>
<dbReference type="Gene3D" id="3.90.79.10">
    <property type="entry name" value="Nucleoside Triphosphate Pyrophosphohydrolase"/>
    <property type="match status" value="1"/>
</dbReference>
<evidence type="ECO:0000256" key="2">
    <source>
        <dbReference type="ARBA" id="ARBA00001947"/>
    </source>
</evidence>
<evidence type="ECO:0000256" key="1">
    <source>
        <dbReference type="ARBA" id="ARBA00001946"/>
    </source>
</evidence>
<evidence type="ECO:0000256" key="3">
    <source>
        <dbReference type="ARBA" id="ARBA00009595"/>
    </source>
</evidence>
<dbReference type="Pfam" id="PF09297">
    <property type="entry name" value="Zn_ribbon_NUD"/>
    <property type="match status" value="1"/>
</dbReference>
<keyword evidence="6" id="KW-0378">Hydrolase</keyword>
<dbReference type="PROSITE" id="PS00893">
    <property type="entry name" value="NUDIX_BOX"/>
    <property type="match status" value="1"/>
</dbReference>
<evidence type="ECO:0000256" key="6">
    <source>
        <dbReference type="ARBA" id="ARBA00022801"/>
    </source>
</evidence>
<comment type="similarity">
    <text evidence="3">Belongs to the Nudix hydrolase family. NudC subfamily.</text>
</comment>
<evidence type="ECO:0000259" key="10">
    <source>
        <dbReference type="PROSITE" id="PS51462"/>
    </source>
</evidence>
<dbReference type="EC" id="3.6.1.22" evidence="4"/>
<comment type="cofactor">
    <cofactor evidence="2">
        <name>Zn(2+)</name>
        <dbReference type="ChEBI" id="CHEBI:29105"/>
    </cofactor>
</comment>
<comment type="catalytic activity">
    <reaction evidence="9">
        <text>a 5'-end NAD(+)-phospho-ribonucleoside in mRNA + H2O = a 5'-end phospho-adenosine-phospho-ribonucleoside in mRNA + beta-nicotinamide D-ribonucleotide + 2 H(+)</text>
        <dbReference type="Rhea" id="RHEA:60876"/>
        <dbReference type="Rhea" id="RHEA-COMP:15698"/>
        <dbReference type="Rhea" id="RHEA-COMP:15719"/>
        <dbReference type="ChEBI" id="CHEBI:14649"/>
        <dbReference type="ChEBI" id="CHEBI:15377"/>
        <dbReference type="ChEBI" id="CHEBI:15378"/>
        <dbReference type="ChEBI" id="CHEBI:144029"/>
        <dbReference type="ChEBI" id="CHEBI:144051"/>
    </reaction>
    <physiologicalReaction direction="left-to-right" evidence="9">
        <dbReference type="Rhea" id="RHEA:60877"/>
    </physiologicalReaction>
</comment>
<evidence type="ECO:0000256" key="8">
    <source>
        <dbReference type="ARBA" id="ARBA00023027"/>
    </source>
</evidence>
<dbReference type="RefSeq" id="XP_059606961.1">
    <property type="nucleotide sequence ID" value="XM_059749847.1"/>
</dbReference>
<keyword evidence="5" id="KW-0479">Metal-binding</keyword>
<evidence type="ECO:0000256" key="9">
    <source>
        <dbReference type="ARBA" id="ARBA00023679"/>
    </source>
</evidence>
<dbReference type="AlphaFoldDB" id="A0AAJ8C2L4"/>
<dbReference type="PROSITE" id="PS51462">
    <property type="entry name" value="NUDIX"/>
    <property type="match status" value="1"/>
</dbReference>
<dbReference type="PANTHER" id="PTHR42904:SF6">
    <property type="entry name" value="NAD-CAPPED RNA HYDROLASE NUDT12"/>
    <property type="match status" value="1"/>
</dbReference>
<organism evidence="11">
    <name type="scientific">Aspergillus niger</name>
    <dbReference type="NCBI Taxonomy" id="5061"/>
    <lineage>
        <taxon>Eukaryota</taxon>
        <taxon>Fungi</taxon>
        <taxon>Dikarya</taxon>
        <taxon>Ascomycota</taxon>
        <taxon>Pezizomycotina</taxon>
        <taxon>Eurotiomycetes</taxon>
        <taxon>Eurotiomycetidae</taxon>
        <taxon>Eurotiales</taxon>
        <taxon>Aspergillaceae</taxon>
        <taxon>Aspergillus</taxon>
        <taxon>Aspergillus subgen. Circumdati</taxon>
    </lineage>
</organism>
<dbReference type="PANTHER" id="PTHR42904">
    <property type="entry name" value="NUDIX HYDROLASE, NUDC SUBFAMILY"/>
    <property type="match status" value="1"/>
</dbReference>
<keyword evidence="8" id="KW-0520">NAD</keyword>
<protein>
    <recommendedName>
        <fullName evidence="4">NAD(+) diphosphatase</fullName>
        <ecNumber evidence="4">3.6.1.22</ecNumber>
    </recommendedName>
</protein>
<dbReference type="GeneID" id="4984100"/>
<dbReference type="GO" id="GO:0046872">
    <property type="term" value="F:metal ion binding"/>
    <property type="evidence" value="ECO:0007669"/>
    <property type="project" value="UniProtKB-KW"/>
</dbReference>
<dbReference type="FunFam" id="3.90.79.10:FF:000042">
    <property type="entry name" value="Probable NADH pyrophosphatase"/>
    <property type="match status" value="1"/>
</dbReference>
<dbReference type="CDD" id="cd03429">
    <property type="entry name" value="NUDIX_NADH_pyrophosphatase_Nudt13"/>
    <property type="match status" value="1"/>
</dbReference>
<feature type="domain" description="Nudix hydrolase" evidence="10">
    <location>
        <begin position="263"/>
        <end position="399"/>
    </location>
</feature>
<dbReference type="InterPro" id="IPR000086">
    <property type="entry name" value="NUDIX_hydrolase_dom"/>
</dbReference>
<dbReference type="InterPro" id="IPR015797">
    <property type="entry name" value="NUDIX_hydrolase-like_dom_sf"/>
</dbReference>
<evidence type="ECO:0000256" key="7">
    <source>
        <dbReference type="ARBA" id="ARBA00022842"/>
    </source>
</evidence>
<dbReference type="GO" id="GO:0016787">
    <property type="term" value="F:hydrolase activity"/>
    <property type="evidence" value="ECO:0007669"/>
    <property type="project" value="UniProtKB-KW"/>
</dbReference>
<sequence length="429" mass="47405">MTHVTCVGSSPRAPQSSRYYRIGGIAGWAVPAQMYMMSNDSQLPNPPHIQADSMLARRFGRETVNYFSNHAFLSAALKHPSTRFVLMKDLAPLTKSPAEPYYAKYDEIRKMVPESIYDKSEEDIIKEYDSRKTTASPIFLGLDETQKEDGLVWKIYAGTPYFALDVTPRHSEEQQANSRAVISDMEAKGLTFLQGRTIMSFPASEDWNTRNTFCGTCGHPTISVNSGTKRACPPSDAALVEQGKPATRPPCNTRTTISNLSFPRTDPTIIVAVVSADAKRILLGRSKRFPPNWYSTLAGFIEPAESVEDAVRREVWEEAGVTLSRVVIHSSQPWPYPANLMIGAIAQVSDPAHEKINLEHDPELEDARWFEFAEVEEALRTGTSVLGSGPGPEYKEGALRLPPATAIANQLIRAAINLEFLGGENGPKM</sequence>
<dbReference type="Gene3D" id="3.90.79.20">
    <property type="match status" value="1"/>
</dbReference>
<proteinExistence type="inferred from homology"/>
<evidence type="ECO:0000256" key="4">
    <source>
        <dbReference type="ARBA" id="ARBA00012381"/>
    </source>
</evidence>
<name>A0AAJ8C2L4_ASPNG</name>
<dbReference type="Pfam" id="PF09296">
    <property type="entry name" value="NUDIX-like"/>
    <property type="match status" value="1"/>
</dbReference>
<dbReference type="InterPro" id="IPR015376">
    <property type="entry name" value="Znr_NADH_PPase"/>
</dbReference>
<dbReference type="InterPro" id="IPR020084">
    <property type="entry name" value="NUDIX_hydrolase_CS"/>
</dbReference>
<keyword evidence="7" id="KW-0460">Magnesium</keyword>
<reference evidence="11" key="2">
    <citation type="submission" date="2025-08" db="UniProtKB">
        <authorList>
            <consortium name="RefSeq"/>
        </authorList>
    </citation>
    <scope>IDENTIFICATION</scope>
</reference>
<dbReference type="Pfam" id="PF00293">
    <property type="entry name" value="NUDIX"/>
    <property type="match status" value="1"/>
</dbReference>
<reference evidence="11" key="1">
    <citation type="submission" date="2025-02" db="EMBL/GenBank/DDBJ databases">
        <authorList>
            <consortium name="NCBI Genome Project"/>
        </authorList>
    </citation>
    <scope>NUCLEOTIDE SEQUENCE</scope>
</reference>
<dbReference type="KEGG" id="ang:An09g05670"/>